<feature type="region of interest" description="Disordered" evidence="15">
    <location>
        <begin position="1"/>
        <end position="20"/>
    </location>
</feature>
<dbReference type="EMBL" id="JAEPRC010000177">
    <property type="protein sequence ID" value="KAG2205320.1"/>
    <property type="molecule type" value="Genomic_DNA"/>
</dbReference>
<evidence type="ECO:0000256" key="10">
    <source>
        <dbReference type="ARBA" id="ARBA00022838"/>
    </source>
</evidence>
<dbReference type="Pfam" id="PF08653">
    <property type="entry name" value="DASH_Dam1"/>
    <property type="match status" value="1"/>
</dbReference>
<gene>
    <name evidence="16" type="ORF">INT46_003808</name>
</gene>
<dbReference type="GO" id="GO:0042729">
    <property type="term" value="C:DASH complex"/>
    <property type="evidence" value="ECO:0007669"/>
    <property type="project" value="InterPro"/>
</dbReference>
<evidence type="ECO:0000256" key="15">
    <source>
        <dbReference type="SAM" id="MobiDB-lite"/>
    </source>
</evidence>
<accession>A0A8H7R7Y5</accession>
<protein>
    <recommendedName>
        <fullName evidence="5">DASH complex subunit DAM1</fullName>
    </recommendedName>
    <alternativeName>
        <fullName evidence="14">Outer kinetochore protein DAM1</fullName>
    </alternativeName>
</protein>
<evidence type="ECO:0000256" key="13">
    <source>
        <dbReference type="ARBA" id="ARBA00023328"/>
    </source>
</evidence>
<keyword evidence="8" id="KW-0493">Microtubule</keyword>
<comment type="subcellular location">
    <subcellularLocation>
        <location evidence="3">Chromosome</location>
        <location evidence="3">Centromere</location>
        <location evidence="3">Kinetochore</location>
    </subcellularLocation>
    <subcellularLocation>
        <location evidence="2">Cytoplasm</location>
        <location evidence="2">Cytoskeleton</location>
        <location evidence="2">Spindle</location>
    </subcellularLocation>
    <subcellularLocation>
        <location evidence="1">Nucleus</location>
    </subcellularLocation>
</comment>
<evidence type="ECO:0000256" key="9">
    <source>
        <dbReference type="ARBA" id="ARBA00022829"/>
    </source>
</evidence>
<comment type="similarity">
    <text evidence="4">Belongs to the DASH complex DAM1 family.</text>
</comment>
<evidence type="ECO:0000256" key="3">
    <source>
        <dbReference type="ARBA" id="ARBA00004629"/>
    </source>
</evidence>
<dbReference type="InterPro" id="IPR013962">
    <property type="entry name" value="DASH_Dam1"/>
</dbReference>
<keyword evidence="9" id="KW-0159">Chromosome partition</keyword>
<evidence type="ECO:0000256" key="1">
    <source>
        <dbReference type="ARBA" id="ARBA00004123"/>
    </source>
</evidence>
<proteinExistence type="inferred from homology"/>
<dbReference type="OrthoDB" id="5586015at2759"/>
<evidence type="ECO:0000256" key="7">
    <source>
        <dbReference type="ARBA" id="ARBA00022490"/>
    </source>
</evidence>
<dbReference type="AlphaFoldDB" id="A0A8H7R7Y5"/>
<evidence type="ECO:0000256" key="5">
    <source>
        <dbReference type="ARBA" id="ARBA00020497"/>
    </source>
</evidence>
<dbReference type="PANTHER" id="PTHR28113">
    <property type="entry name" value="DASH COMPLEX SUBUNIT DAM1"/>
    <property type="match status" value="1"/>
</dbReference>
<reference evidence="16" key="1">
    <citation type="submission" date="2020-12" db="EMBL/GenBank/DDBJ databases">
        <title>Metabolic potential, ecology and presence of endohyphal bacteria is reflected in genomic diversity of Mucoromycotina.</title>
        <authorList>
            <person name="Muszewska A."/>
            <person name="Okrasinska A."/>
            <person name="Steczkiewicz K."/>
            <person name="Drgas O."/>
            <person name="Orlowska M."/>
            <person name="Perlinska-Lenart U."/>
            <person name="Aleksandrzak-Piekarczyk T."/>
            <person name="Szatraj K."/>
            <person name="Zielenkiewicz U."/>
            <person name="Pilsyk S."/>
            <person name="Malc E."/>
            <person name="Mieczkowski P."/>
            <person name="Kruszewska J.S."/>
            <person name="Biernat P."/>
            <person name="Pawlowska J."/>
        </authorList>
    </citation>
    <scope>NUCLEOTIDE SEQUENCE</scope>
    <source>
        <strain evidence="16">CBS 226.32</strain>
    </source>
</reference>
<keyword evidence="11" id="KW-0206">Cytoskeleton</keyword>
<evidence type="ECO:0000313" key="17">
    <source>
        <dbReference type="Proteomes" id="UP000650833"/>
    </source>
</evidence>
<evidence type="ECO:0000256" key="14">
    <source>
        <dbReference type="ARBA" id="ARBA00030453"/>
    </source>
</evidence>
<evidence type="ECO:0000256" key="2">
    <source>
        <dbReference type="ARBA" id="ARBA00004186"/>
    </source>
</evidence>
<keyword evidence="10" id="KW-0995">Kinetochore</keyword>
<dbReference type="GO" id="GO:0044732">
    <property type="term" value="C:mitotic spindle pole body"/>
    <property type="evidence" value="ECO:0007669"/>
    <property type="project" value="TreeGrafter"/>
</dbReference>
<evidence type="ECO:0000256" key="4">
    <source>
        <dbReference type="ARBA" id="ARBA00010073"/>
    </source>
</evidence>
<dbReference type="Proteomes" id="UP000650833">
    <property type="component" value="Unassembled WGS sequence"/>
</dbReference>
<keyword evidence="13" id="KW-0137">Centromere</keyword>
<name>A0A8H7R7Y5_9FUNG</name>
<dbReference type="GO" id="GO:1990537">
    <property type="term" value="C:mitotic spindle polar microtubule"/>
    <property type="evidence" value="ECO:0007669"/>
    <property type="project" value="TreeGrafter"/>
</dbReference>
<evidence type="ECO:0000256" key="8">
    <source>
        <dbReference type="ARBA" id="ARBA00022701"/>
    </source>
</evidence>
<evidence type="ECO:0000313" key="16">
    <source>
        <dbReference type="EMBL" id="KAG2205320.1"/>
    </source>
</evidence>
<keyword evidence="12" id="KW-0539">Nucleus</keyword>
<evidence type="ECO:0000256" key="12">
    <source>
        <dbReference type="ARBA" id="ARBA00023242"/>
    </source>
</evidence>
<dbReference type="GO" id="GO:1990758">
    <property type="term" value="P:mitotic sister chromatid biorientation"/>
    <property type="evidence" value="ECO:0007669"/>
    <property type="project" value="TreeGrafter"/>
</dbReference>
<dbReference type="PANTHER" id="PTHR28113:SF1">
    <property type="entry name" value="DASH COMPLEX SUBUNIT DAM1"/>
    <property type="match status" value="1"/>
</dbReference>
<comment type="caution">
    <text evidence="16">The sequence shown here is derived from an EMBL/GenBank/DDBJ whole genome shotgun (WGS) entry which is preliminary data.</text>
</comment>
<organism evidence="16 17">
    <name type="scientific">Mucor plumbeus</name>
    <dbReference type="NCBI Taxonomy" id="97098"/>
    <lineage>
        <taxon>Eukaryota</taxon>
        <taxon>Fungi</taxon>
        <taxon>Fungi incertae sedis</taxon>
        <taxon>Mucoromycota</taxon>
        <taxon>Mucoromycotina</taxon>
        <taxon>Mucoromycetes</taxon>
        <taxon>Mucorales</taxon>
        <taxon>Mucorineae</taxon>
        <taxon>Mucoraceae</taxon>
        <taxon>Mucor</taxon>
    </lineage>
</organism>
<keyword evidence="17" id="KW-1185">Reference proteome</keyword>
<evidence type="ECO:0000256" key="6">
    <source>
        <dbReference type="ARBA" id="ARBA00022454"/>
    </source>
</evidence>
<keyword evidence="6" id="KW-0158">Chromosome</keyword>
<keyword evidence="7" id="KW-0963">Cytoplasm</keyword>
<evidence type="ECO:0000256" key="11">
    <source>
        <dbReference type="ARBA" id="ARBA00023212"/>
    </source>
</evidence>
<sequence>MSFQRSNITSSTQLDNTGDSSSEITLDALVPSIQMMSDSLGDIQHQFKKLQNINESLVDFNNSFSAFLLGIAAIDTTLEWVQAPSDTDLIRHNEYIDRLNTLEATRAVQIVKPTTSTPSRNILKKNLPLNQSGSPRKKLKITEKPKQLVSNRRFEPKINIKEIVNRLPLKYQDRGPPNEQMISALKILGLHPNGLTAKALASETRMPQRFITDCMNTLVFRKEVIKVQEQGEYAKYLFDPSKYTSVPK</sequence>